<dbReference type="GO" id="GO:0050661">
    <property type="term" value="F:NADP binding"/>
    <property type="evidence" value="ECO:0007669"/>
    <property type="project" value="InterPro"/>
</dbReference>
<evidence type="ECO:0000259" key="5">
    <source>
        <dbReference type="Pfam" id="PF14833"/>
    </source>
</evidence>
<dbReference type="PANTHER" id="PTHR43060:SF15">
    <property type="entry name" value="3-HYDROXYISOBUTYRATE DEHYDROGENASE-LIKE 1, MITOCHONDRIAL-RELATED"/>
    <property type="match status" value="1"/>
</dbReference>
<protein>
    <submittedName>
        <fullName evidence="6">2-hydroxy-3-oxopropionate reductase</fullName>
        <ecNumber evidence="6">1.1.1.60</ecNumber>
    </submittedName>
</protein>
<dbReference type="PIRSF" id="PIRSF000103">
    <property type="entry name" value="HIBADH"/>
    <property type="match status" value="1"/>
</dbReference>
<reference evidence="6" key="1">
    <citation type="submission" date="2016-10" db="EMBL/GenBank/DDBJ databases">
        <title>Sequence of Gallionella enrichment culture.</title>
        <authorList>
            <person name="Poehlein A."/>
            <person name="Muehling M."/>
            <person name="Daniel R."/>
        </authorList>
    </citation>
    <scope>NUCLEOTIDE SEQUENCE</scope>
</reference>
<keyword evidence="2 6" id="KW-0560">Oxidoreductase</keyword>
<keyword evidence="3" id="KW-0520">NAD</keyword>
<comment type="caution">
    <text evidence="6">The sequence shown here is derived from an EMBL/GenBank/DDBJ whole genome shotgun (WGS) entry which is preliminary data.</text>
</comment>
<dbReference type="InterPro" id="IPR015815">
    <property type="entry name" value="HIBADH-related"/>
</dbReference>
<evidence type="ECO:0000313" key="6">
    <source>
        <dbReference type="EMBL" id="OIR01673.1"/>
    </source>
</evidence>
<dbReference type="InterPro" id="IPR036291">
    <property type="entry name" value="NAD(P)-bd_dom_sf"/>
</dbReference>
<organism evidence="6">
    <name type="scientific">mine drainage metagenome</name>
    <dbReference type="NCBI Taxonomy" id="410659"/>
    <lineage>
        <taxon>unclassified sequences</taxon>
        <taxon>metagenomes</taxon>
        <taxon>ecological metagenomes</taxon>
    </lineage>
</organism>
<evidence type="ECO:0000256" key="2">
    <source>
        <dbReference type="ARBA" id="ARBA00023002"/>
    </source>
</evidence>
<dbReference type="GO" id="GO:0008679">
    <property type="term" value="F:2-hydroxy-3-oxopropionate reductase activity"/>
    <property type="evidence" value="ECO:0007669"/>
    <property type="project" value="UniProtKB-EC"/>
</dbReference>
<dbReference type="Gene3D" id="3.40.50.720">
    <property type="entry name" value="NAD(P)-binding Rossmann-like Domain"/>
    <property type="match status" value="1"/>
</dbReference>
<dbReference type="InterPro" id="IPR002204">
    <property type="entry name" value="3-OH-isobutyrate_DH-rel_CS"/>
</dbReference>
<feature type="domain" description="6-phosphogluconate dehydrogenase NADP-binding" evidence="4">
    <location>
        <begin position="3"/>
        <end position="161"/>
    </location>
</feature>
<dbReference type="PANTHER" id="PTHR43060">
    <property type="entry name" value="3-HYDROXYISOBUTYRATE DEHYDROGENASE-LIKE 1, MITOCHONDRIAL-RELATED"/>
    <property type="match status" value="1"/>
</dbReference>
<dbReference type="Pfam" id="PF14833">
    <property type="entry name" value="NAD_binding_11"/>
    <property type="match status" value="1"/>
</dbReference>
<evidence type="ECO:0000256" key="3">
    <source>
        <dbReference type="ARBA" id="ARBA00023027"/>
    </source>
</evidence>
<dbReference type="SUPFAM" id="SSF48179">
    <property type="entry name" value="6-phosphogluconate dehydrogenase C-terminal domain-like"/>
    <property type="match status" value="1"/>
</dbReference>
<name>A0A1J5RZU2_9ZZZZ</name>
<dbReference type="Pfam" id="PF03446">
    <property type="entry name" value="NAD_binding_2"/>
    <property type="match status" value="1"/>
</dbReference>
<dbReference type="GO" id="GO:0051287">
    <property type="term" value="F:NAD binding"/>
    <property type="evidence" value="ECO:0007669"/>
    <property type="project" value="InterPro"/>
</dbReference>
<dbReference type="InterPro" id="IPR008927">
    <property type="entry name" value="6-PGluconate_DH-like_C_sf"/>
</dbReference>
<accession>A0A1J5RZU2</accession>
<evidence type="ECO:0000259" key="4">
    <source>
        <dbReference type="Pfam" id="PF03446"/>
    </source>
</evidence>
<dbReference type="PROSITE" id="PS00895">
    <property type="entry name" value="3_HYDROXYISOBUT_DH"/>
    <property type="match status" value="1"/>
</dbReference>
<comment type="similarity">
    <text evidence="1">Belongs to the HIBADH-related family.</text>
</comment>
<feature type="domain" description="3-hydroxyisobutyrate dehydrogenase-like NAD-binding" evidence="5">
    <location>
        <begin position="164"/>
        <end position="284"/>
    </location>
</feature>
<dbReference type="InterPro" id="IPR013328">
    <property type="entry name" value="6PGD_dom2"/>
</dbReference>
<evidence type="ECO:0000256" key="1">
    <source>
        <dbReference type="ARBA" id="ARBA00009080"/>
    </source>
</evidence>
<dbReference type="EMBL" id="MLJW01000081">
    <property type="protein sequence ID" value="OIR01673.1"/>
    <property type="molecule type" value="Genomic_DNA"/>
</dbReference>
<dbReference type="AlphaFoldDB" id="A0A1J5RZU2"/>
<sequence length="289" mass="29551">MRLGFIGLGAMGQPMALRLLRAGHSLSVWARRPERLEALIEAGAEASRNPAEVAANAELVFTMATADADVAAIAFGPGGLVHGFAPGGIHVDMSTISVRTTRALAQRWTEKGIAMLDAPVSGGVVAANSGKLAIMVGGETRALIRARPLFEILGATIVHVGGTGAGQVAKACNQMVMVAAIEACAEAIRLATASGLAAERVLGAVMGGAGGSRVLEVFGARMAARDFAAGVEARLHHKDFGILMNEAQRLACPLPVAGQVAQQLNALMALGWGGEDSAALLRVLEAAHA</sequence>
<proteinExistence type="inferred from homology"/>
<dbReference type="SUPFAM" id="SSF51735">
    <property type="entry name" value="NAD(P)-binding Rossmann-fold domains"/>
    <property type="match status" value="1"/>
</dbReference>
<dbReference type="InterPro" id="IPR006115">
    <property type="entry name" value="6PGDH_NADP-bd"/>
</dbReference>
<gene>
    <name evidence="6" type="primary">glxR_5</name>
    <name evidence="6" type="ORF">GALL_161750</name>
</gene>
<dbReference type="Gene3D" id="1.10.1040.10">
    <property type="entry name" value="N-(1-d-carboxylethyl)-l-norvaline Dehydrogenase, domain 2"/>
    <property type="match status" value="1"/>
</dbReference>
<dbReference type="EC" id="1.1.1.60" evidence="6"/>
<dbReference type="InterPro" id="IPR029154">
    <property type="entry name" value="HIBADH-like_NADP-bd"/>
</dbReference>